<sequence length="290" mass="31214">MAKFKSPKTALILLFACLAVLVPIGIIGSSCCKAVSEIEGNCLTNLFPFNPIFASLLNNSCSQPSNGNGKVFELTASKAAFSGLLPGNQDIQQCWSSLSGIPGCLTDVINSLFSGRVSFFGTTCSKAITLVNGHCLPKLFPFNPAFHSILKNIFLTGSGVGGDAPSPSPSSPLGANQIAVSKLSLLVKLPFQRILGNWKQDISKCWSLLSSINWCIDEIYGHFPGANLVWMVVLVAYPSVLLVTSVGPRYSHSTHCSLNCSKVNVVVRLHQNLGEFDHAYEFGQTHHWLL</sequence>
<evidence type="ECO:0000256" key="1">
    <source>
        <dbReference type="ARBA" id="ARBA00022729"/>
    </source>
</evidence>
<organism evidence="4 5">
    <name type="scientific">Lithocarpus litseifolius</name>
    <dbReference type="NCBI Taxonomy" id="425828"/>
    <lineage>
        <taxon>Eukaryota</taxon>
        <taxon>Viridiplantae</taxon>
        <taxon>Streptophyta</taxon>
        <taxon>Embryophyta</taxon>
        <taxon>Tracheophyta</taxon>
        <taxon>Spermatophyta</taxon>
        <taxon>Magnoliopsida</taxon>
        <taxon>eudicotyledons</taxon>
        <taxon>Gunneridae</taxon>
        <taxon>Pentapetalae</taxon>
        <taxon>rosids</taxon>
        <taxon>fabids</taxon>
        <taxon>Fagales</taxon>
        <taxon>Fagaceae</taxon>
        <taxon>Lithocarpus</taxon>
    </lineage>
</organism>
<dbReference type="AlphaFoldDB" id="A0AAW2DW62"/>
<dbReference type="Proteomes" id="UP001459277">
    <property type="component" value="Unassembled WGS sequence"/>
</dbReference>
<reference evidence="4 5" key="1">
    <citation type="submission" date="2024-01" db="EMBL/GenBank/DDBJ databases">
        <title>A telomere-to-telomere, gap-free genome of sweet tea (Lithocarpus litseifolius).</title>
        <authorList>
            <person name="Zhou J."/>
        </authorList>
    </citation>
    <scope>NUCLEOTIDE SEQUENCE [LARGE SCALE GENOMIC DNA]</scope>
    <source>
        <strain evidence="4">Zhou-2022a</strain>
        <tissue evidence="4">Leaf</tissue>
    </source>
</reference>
<dbReference type="GO" id="GO:2000008">
    <property type="term" value="P:regulation of protein localization to cell surface"/>
    <property type="evidence" value="ECO:0007669"/>
    <property type="project" value="TreeGrafter"/>
</dbReference>
<keyword evidence="1 2" id="KW-0732">Signal</keyword>
<evidence type="ECO:0000259" key="3">
    <source>
        <dbReference type="Pfam" id="PF05617"/>
    </source>
</evidence>
<gene>
    <name evidence="4" type="ORF">SO802_000743</name>
</gene>
<feature type="chain" id="PRO_5043385496" description="Prolamin-like domain-containing protein" evidence="2">
    <location>
        <begin position="33"/>
        <end position="290"/>
    </location>
</feature>
<dbReference type="PANTHER" id="PTHR31181">
    <property type="entry name" value="EGG CELL-SECRETED PROTEIN 1.4"/>
    <property type="match status" value="1"/>
</dbReference>
<dbReference type="GO" id="GO:0005576">
    <property type="term" value="C:extracellular region"/>
    <property type="evidence" value="ECO:0007669"/>
    <property type="project" value="TreeGrafter"/>
</dbReference>
<proteinExistence type="predicted"/>
<dbReference type="GO" id="GO:0080155">
    <property type="term" value="P:regulation of double fertilization forming a zygote and endosperm"/>
    <property type="evidence" value="ECO:0007669"/>
    <property type="project" value="TreeGrafter"/>
</dbReference>
<dbReference type="Pfam" id="PF05617">
    <property type="entry name" value="Prolamin_like"/>
    <property type="match status" value="1"/>
</dbReference>
<dbReference type="PANTHER" id="PTHR31181:SF67">
    <property type="entry name" value="PROLAMIN-LIKE PROTEIN (DUF1278)"/>
    <property type="match status" value="1"/>
</dbReference>
<name>A0AAW2DW62_9ROSI</name>
<dbReference type="EMBL" id="JAZDWU010000001">
    <property type="protein sequence ID" value="KAL0013674.1"/>
    <property type="molecule type" value="Genomic_DNA"/>
</dbReference>
<dbReference type="GO" id="GO:0009567">
    <property type="term" value="P:double fertilization forming a zygote and endosperm"/>
    <property type="evidence" value="ECO:0007669"/>
    <property type="project" value="TreeGrafter"/>
</dbReference>
<dbReference type="InterPro" id="IPR008502">
    <property type="entry name" value="Prolamin-like"/>
</dbReference>
<comment type="caution">
    <text evidence="4">The sequence shown here is derived from an EMBL/GenBank/DDBJ whole genome shotgun (WGS) entry which is preliminary data.</text>
</comment>
<dbReference type="PROSITE" id="PS51257">
    <property type="entry name" value="PROKAR_LIPOPROTEIN"/>
    <property type="match status" value="1"/>
</dbReference>
<protein>
    <recommendedName>
        <fullName evidence="3">Prolamin-like domain-containing protein</fullName>
    </recommendedName>
</protein>
<accession>A0AAW2DW62</accession>
<evidence type="ECO:0000313" key="5">
    <source>
        <dbReference type="Proteomes" id="UP001459277"/>
    </source>
</evidence>
<evidence type="ECO:0000256" key="2">
    <source>
        <dbReference type="SAM" id="SignalP"/>
    </source>
</evidence>
<dbReference type="GO" id="GO:0031982">
    <property type="term" value="C:vesicle"/>
    <property type="evidence" value="ECO:0007669"/>
    <property type="project" value="TreeGrafter"/>
</dbReference>
<feature type="signal peptide" evidence="2">
    <location>
        <begin position="1"/>
        <end position="32"/>
    </location>
</feature>
<evidence type="ECO:0000313" key="4">
    <source>
        <dbReference type="EMBL" id="KAL0013674.1"/>
    </source>
</evidence>
<feature type="domain" description="Prolamin-like" evidence="3">
    <location>
        <begin position="93"/>
        <end position="144"/>
    </location>
</feature>
<keyword evidence="5" id="KW-1185">Reference proteome</keyword>